<dbReference type="InterPro" id="IPR014721">
    <property type="entry name" value="Ribsml_uS5_D2-typ_fold_subgr"/>
</dbReference>
<dbReference type="FunFam" id="3.30.565.10:FF:000003">
    <property type="entry name" value="DNA mismatch repair endonuclease MutL"/>
    <property type="match status" value="1"/>
</dbReference>
<evidence type="ECO:0000256" key="4">
    <source>
        <dbReference type="HAMAP-Rule" id="MF_00149"/>
    </source>
</evidence>
<dbReference type="InterPro" id="IPR013507">
    <property type="entry name" value="DNA_mismatch_S5_2-like"/>
</dbReference>
<dbReference type="SUPFAM" id="SSF118116">
    <property type="entry name" value="DNA mismatch repair protein MutL"/>
    <property type="match status" value="1"/>
</dbReference>
<dbReference type="InterPro" id="IPR002099">
    <property type="entry name" value="MutL/Mlh/PMS"/>
</dbReference>
<dbReference type="InterPro" id="IPR042120">
    <property type="entry name" value="MutL_C_dimsub"/>
</dbReference>
<dbReference type="SMART" id="SM01340">
    <property type="entry name" value="DNA_mis_repair"/>
    <property type="match status" value="1"/>
</dbReference>
<evidence type="ECO:0000259" key="5">
    <source>
        <dbReference type="SMART" id="SM00853"/>
    </source>
</evidence>
<accession>A0AAJ1Q462</accession>
<dbReference type="GO" id="GO:0004519">
    <property type="term" value="F:endonuclease activity"/>
    <property type="evidence" value="ECO:0007669"/>
    <property type="project" value="UniProtKB-KW"/>
</dbReference>
<keyword evidence="3 4" id="KW-0234">DNA repair</keyword>
<evidence type="ECO:0000256" key="1">
    <source>
        <dbReference type="ARBA" id="ARBA00006082"/>
    </source>
</evidence>
<feature type="domain" description="MutL C-terminal dimerisation" evidence="5">
    <location>
        <begin position="443"/>
        <end position="584"/>
    </location>
</feature>
<dbReference type="Gene3D" id="3.30.1370.100">
    <property type="entry name" value="MutL, C-terminal domain, regulatory subdomain"/>
    <property type="match status" value="1"/>
</dbReference>
<evidence type="ECO:0000256" key="2">
    <source>
        <dbReference type="ARBA" id="ARBA00022763"/>
    </source>
</evidence>
<dbReference type="RefSeq" id="WP_285065157.1">
    <property type="nucleotide sequence ID" value="NZ_JASOOE010000001.1"/>
</dbReference>
<comment type="similarity">
    <text evidence="1 4">Belongs to the DNA mismatch repair MutL/HexB family.</text>
</comment>
<dbReference type="Pfam" id="PF01119">
    <property type="entry name" value="DNA_mis_repair"/>
    <property type="match status" value="1"/>
</dbReference>
<dbReference type="PANTHER" id="PTHR10073:SF12">
    <property type="entry name" value="DNA MISMATCH REPAIR PROTEIN MLH1"/>
    <property type="match status" value="1"/>
</dbReference>
<dbReference type="CDD" id="cd16926">
    <property type="entry name" value="HATPase_MutL-MLH-PMS-like"/>
    <property type="match status" value="1"/>
</dbReference>
<dbReference type="Proteomes" id="UP001229251">
    <property type="component" value="Unassembled WGS sequence"/>
</dbReference>
<dbReference type="CDD" id="cd00782">
    <property type="entry name" value="MutL_Trans"/>
    <property type="match status" value="1"/>
</dbReference>
<dbReference type="HAMAP" id="MF_00149">
    <property type="entry name" value="DNA_mis_repair"/>
    <property type="match status" value="1"/>
</dbReference>
<dbReference type="GO" id="GO:0005524">
    <property type="term" value="F:ATP binding"/>
    <property type="evidence" value="ECO:0007669"/>
    <property type="project" value="InterPro"/>
</dbReference>
<protein>
    <recommendedName>
        <fullName evidence="4">DNA mismatch repair protein MutL</fullName>
    </recommendedName>
</protein>
<dbReference type="InterPro" id="IPR014762">
    <property type="entry name" value="DNA_mismatch_repair_CS"/>
</dbReference>
<dbReference type="InterPro" id="IPR020568">
    <property type="entry name" value="Ribosomal_Su5_D2-typ_SF"/>
</dbReference>
<dbReference type="Gene3D" id="3.30.1540.20">
    <property type="entry name" value="MutL, C-terminal domain, dimerisation subdomain"/>
    <property type="match status" value="1"/>
</dbReference>
<dbReference type="GO" id="GO:0030983">
    <property type="term" value="F:mismatched DNA binding"/>
    <property type="evidence" value="ECO:0007669"/>
    <property type="project" value="InterPro"/>
</dbReference>
<dbReference type="Pfam" id="PF13589">
    <property type="entry name" value="HATPase_c_3"/>
    <property type="match status" value="1"/>
</dbReference>
<dbReference type="SUPFAM" id="SSF55874">
    <property type="entry name" value="ATPase domain of HSP90 chaperone/DNA topoisomerase II/histidine kinase"/>
    <property type="match status" value="1"/>
</dbReference>
<dbReference type="Gene3D" id="3.30.565.10">
    <property type="entry name" value="Histidine kinase-like ATPase, C-terminal domain"/>
    <property type="match status" value="1"/>
</dbReference>
<dbReference type="SMART" id="SM00853">
    <property type="entry name" value="MutL_C"/>
    <property type="match status" value="1"/>
</dbReference>
<dbReference type="NCBIfam" id="TIGR00585">
    <property type="entry name" value="mutl"/>
    <property type="match status" value="1"/>
</dbReference>
<dbReference type="GO" id="GO:0016887">
    <property type="term" value="F:ATP hydrolysis activity"/>
    <property type="evidence" value="ECO:0007669"/>
    <property type="project" value="InterPro"/>
</dbReference>
<feature type="domain" description="DNA mismatch repair protein S5" evidence="6">
    <location>
        <begin position="211"/>
        <end position="329"/>
    </location>
</feature>
<evidence type="ECO:0000313" key="8">
    <source>
        <dbReference type="Proteomes" id="UP001229251"/>
    </source>
</evidence>
<keyword evidence="7" id="KW-0540">Nuclease</keyword>
<dbReference type="Gene3D" id="3.30.230.10">
    <property type="match status" value="1"/>
</dbReference>
<keyword evidence="7" id="KW-0255">Endonuclease</keyword>
<organism evidence="7 8">
    <name type="scientific">Facklamia hominis</name>
    <dbReference type="NCBI Taxonomy" id="178214"/>
    <lineage>
        <taxon>Bacteria</taxon>
        <taxon>Bacillati</taxon>
        <taxon>Bacillota</taxon>
        <taxon>Bacilli</taxon>
        <taxon>Lactobacillales</taxon>
        <taxon>Aerococcaceae</taxon>
        <taxon>Facklamia</taxon>
    </lineage>
</organism>
<evidence type="ECO:0000259" key="6">
    <source>
        <dbReference type="SMART" id="SM01340"/>
    </source>
</evidence>
<dbReference type="InterPro" id="IPR014790">
    <property type="entry name" value="MutL_C"/>
</dbReference>
<sequence>MAKIKQMTTALANQIAAGEVVERPSSVVKELVENSIDAGADQIDIQLIQSGIQSIQVTDNGSGMDQADLLMACLPHATSKIFNVHDLFHIHSLGFRGEALASISSVARLRIASGLNQADTHQGYYVYLEDSNLIDQGVCPPIKGCIVEVKDLFYNTPARLKHLASLKTELRHSLNIIQDLALAYPGISFKLSNDGQNIISTNGKGEFLQAIANVYQPSIARQMLEISAKDKDFSLEGYISPPQLTRASRTAIHWMVNGRPVKSSLLTNVLLKAYGKQLMIGRFPLAMIQIRLDPQLVDVNVHPRKQTIRLSKEDELCHLLTQVCQERLNHARTVPEAGDSLFRAANSKRITHKTMTLDESLAKEKSVDPTNSFSSLDSNFERAKDYVNEDKILMDKERNASINDLRKFEKIEENAFDQSNRQNKITSVGSHDRAGIDFNQLRYVGQIHGSYLIAESERGFYLIDQHAAQERIRYEMFMSQEIDPNQHQSLLIPMVFQFDPNLDALFLENEAKLRAMGLELEPFGLRSYQLEYYPIWLEADELETLIPEIIERLASQPDLSPRDLKEASLIMQSCRGAIKANHHLSNQEAETLIKEMQYLKDPYHCPHGRPVFVEFDQQTIEKLFKRIMDSHQGGREYD</sequence>
<comment type="caution">
    <text evidence="7">The sequence shown here is derived from an EMBL/GenBank/DDBJ whole genome shotgun (WGS) entry which is preliminary data.</text>
</comment>
<dbReference type="EMBL" id="JASOOE010000001">
    <property type="protein sequence ID" value="MDK7186489.1"/>
    <property type="molecule type" value="Genomic_DNA"/>
</dbReference>
<name>A0AAJ1Q462_9LACT</name>
<dbReference type="GO" id="GO:0006298">
    <property type="term" value="P:mismatch repair"/>
    <property type="evidence" value="ECO:0007669"/>
    <property type="project" value="UniProtKB-UniRule"/>
</dbReference>
<keyword evidence="2 4" id="KW-0227">DNA damage</keyword>
<dbReference type="InterPro" id="IPR037198">
    <property type="entry name" value="MutL_C_sf"/>
</dbReference>
<dbReference type="AlphaFoldDB" id="A0AAJ1Q462"/>
<keyword evidence="7" id="KW-0378">Hydrolase</keyword>
<dbReference type="SUPFAM" id="SSF54211">
    <property type="entry name" value="Ribosomal protein S5 domain 2-like"/>
    <property type="match status" value="1"/>
</dbReference>
<evidence type="ECO:0000256" key="3">
    <source>
        <dbReference type="ARBA" id="ARBA00023204"/>
    </source>
</evidence>
<evidence type="ECO:0000313" key="7">
    <source>
        <dbReference type="EMBL" id="MDK7186489.1"/>
    </source>
</evidence>
<dbReference type="InterPro" id="IPR038973">
    <property type="entry name" value="MutL/Mlh/Pms-like"/>
</dbReference>
<dbReference type="InterPro" id="IPR036890">
    <property type="entry name" value="HATPase_C_sf"/>
</dbReference>
<dbReference type="PANTHER" id="PTHR10073">
    <property type="entry name" value="DNA MISMATCH REPAIR PROTEIN MLH, PMS, MUTL"/>
    <property type="match status" value="1"/>
</dbReference>
<dbReference type="InterPro" id="IPR020667">
    <property type="entry name" value="DNA_mismatch_repair_MutL"/>
</dbReference>
<dbReference type="GO" id="GO:0140664">
    <property type="term" value="F:ATP-dependent DNA damage sensor activity"/>
    <property type="evidence" value="ECO:0007669"/>
    <property type="project" value="InterPro"/>
</dbReference>
<dbReference type="PROSITE" id="PS00058">
    <property type="entry name" value="DNA_MISMATCH_REPAIR_1"/>
    <property type="match status" value="1"/>
</dbReference>
<gene>
    <name evidence="4 7" type="primary">mutL</name>
    <name evidence="7" type="ORF">QP433_00660</name>
</gene>
<reference evidence="7" key="1">
    <citation type="submission" date="2023-05" db="EMBL/GenBank/DDBJ databases">
        <title>Cataloging the Phylogenetic Diversity of Human Bladder Bacteria.</title>
        <authorList>
            <person name="Du J."/>
        </authorList>
    </citation>
    <scope>NUCLEOTIDE SEQUENCE</scope>
    <source>
        <strain evidence="7">UMB1231</strain>
    </source>
</reference>
<comment type="function">
    <text evidence="4">This protein is involved in the repair of mismatches in DNA. It is required for dam-dependent methyl-directed DNA mismatch repair. May act as a 'molecular matchmaker', a protein that promotes the formation of a stable complex between two or more DNA-binding proteins in an ATP-dependent manner without itself being part of a final effector complex.</text>
</comment>
<proteinExistence type="inferred from homology"/>
<dbReference type="InterPro" id="IPR042121">
    <property type="entry name" value="MutL_C_regsub"/>
</dbReference>
<dbReference type="Pfam" id="PF08676">
    <property type="entry name" value="MutL_C"/>
    <property type="match status" value="1"/>
</dbReference>
<dbReference type="GO" id="GO:0032300">
    <property type="term" value="C:mismatch repair complex"/>
    <property type="evidence" value="ECO:0007669"/>
    <property type="project" value="InterPro"/>
</dbReference>